<proteinExistence type="inferred from homology"/>
<evidence type="ECO:0000256" key="4">
    <source>
        <dbReference type="ARBA" id="ARBA00022664"/>
    </source>
</evidence>
<name>A0A2R5LBP6_9ACAR</name>
<keyword evidence="5" id="KW-0747">Spliceosome</keyword>
<comment type="function">
    <text evidence="1">Component of the U5 snRNP complex that is required for spliceosome assembly and for pre-mRNA splicing.</text>
</comment>
<protein>
    <recommendedName>
        <fullName evidence="3">Protein AAR2 homolog</fullName>
    </recommendedName>
    <alternativeName>
        <fullName evidence="7">AAR2 splicing factor homolog</fullName>
    </alternativeName>
</protein>
<evidence type="ECO:0000256" key="2">
    <source>
        <dbReference type="ARBA" id="ARBA00006281"/>
    </source>
</evidence>
<dbReference type="GO" id="GO:0000244">
    <property type="term" value="P:spliceosomal tri-snRNP complex assembly"/>
    <property type="evidence" value="ECO:0007669"/>
    <property type="project" value="TreeGrafter"/>
</dbReference>
<dbReference type="Gene3D" id="1.25.40.550">
    <property type="entry name" value="Aar2, C-terminal domain-like"/>
    <property type="match status" value="1"/>
</dbReference>
<reference evidence="11" key="1">
    <citation type="submission" date="2018-03" db="EMBL/GenBank/DDBJ databases">
        <title>The relapsing fever spirochete Borrelia turicatae persists in the highly oxidative environment of its soft-bodied tick vector.</title>
        <authorList>
            <person name="Bourret T.J."/>
            <person name="Boyle W.K."/>
            <person name="Valenzuela J.G."/>
            <person name="Oliveira F."/>
            <person name="Lopez J.E."/>
        </authorList>
    </citation>
    <scope>NUCLEOTIDE SEQUENCE</scope>
    <source>
        <strain evidence="11">Kansas strain/isolate</strain>
        <tissue evidence="11">Salivary glands</tissue>
    </source>
</reference>
<dbReference type="Gene3D" id="2.60.34.20">
    <property type="match status" value="1"/>
</dbReference>
<comment type="subunit">
    <text evidence="8">Interacts with PRPF8 (via RNase H homology domain). Component of a U5 snRNP complex that contains PRPF8.</text>
</comment>
<evidence type="ECO:0000259" key="9">
    <source>
        <dbReference type="Pfam" id="PF05282"/>
    </source>
</evidence>
<evidence type="ECO:0000256" key="7">
    <source>
        <dbReference type="ARBA" id="ARBA00030625"/>
    </source>
</evidence>
<keyword evidence="4" id="KW-0507">mRNA processing</keyword>
<dbReference type="InterPro" id="IPR007946">
    <property type="entry name" value="AAR2"/>
</dbReference>
<sequence>MDPEVAKKLLREGATLVLLDIPPGSEFGMDMVPHNTGEKFKGIKLIPPGLHFVFYSSVSSAGTTAPRTGFFHYFQGGEVLVKKWDRIAEDIQKEEVSQEEVEKFRSHLEGDLDRFLGVYAYHDWRRWISLTKHISEDVLKRLQPESGKIYSATPFEPLHFLSERSGHREVSAGDPAGKSDPIELKEAAGTAVRYTPFPKHKYPDNASPAEITHHSIDSTYLLDTLLAACPEEGGLLGELQFAFVCFLVGHSYSGFEQWQKIIRVLCTSADAVPRQVDLYDSLLSVLYFQLREIPSDFFVDIVSRENFLTATLSELFRNIAEAGTGNADPGLESLKKKALRFKGSIGKLFGWSFDEEPDDEQPVVVDLAEQN</sequence>
<dbReference type="InterPro" id="IPR033648">
    <property type="entry name" value="AAR2_C"/>
</dbReference>
<evidence type="ECO:0000256" key="6">
    <source>
        <dbReference type="ARBA" id="ARBA00023187"/>
    </source>
</evidence>
<dbReference type="Pfam" id="PF20981">
    <property type="entry name" value="AAR2_1st"/>
    <property type="match status" value="1"/>
</dbReference>
<evidence type="ECO:0000256" key="1">
    <source>
        <dbReference type="ARBA" id="ARBA00003708"/>
    </source>
</evidence>
<dbReference type="PANTHER" id="PTHR12689:SF4">
    <property type="entry name" value="PROTEIN AAR2 HOMOLOG"/>
    <property type="match status" value="1"/>
</dbReference>
<organism evidence="11">
    <name type="scientific">Ornithodoros turicata</name>
    <dbReference type="NCBI Taxonomy" id="34597"/>
    <lineage>
        <taxon>Eukaryota</taxon>
        <taxon>Metazoa</taxon>
        <taxon>Ecdysozoa</taxon>
        <taxon>Arthropoda</taxon>
        <taxon>Chelicerata</taxon>
        <taxon>Arachnida</taxon>
        <taxon>Acari</taxon>
        <taxon>Parasitiformes</taxon>
        <taxon>Ixodida</taxon>
        <taxon>Ixodoidea</taxon>
        <taxon>Argasidae</taxon>
        <taxon>Ornithodorinae</taxon>
        <taxon>Ornithodoros</taxon>
    </lineage>
</organism>
<dbReference type="CDD" id="cd13778">
    <property type="entry name" value="Aar2_C"/>
    <property type="match status" value="1"/>
</dbReference>
<keyword evidence="6" id="KW-0508">mRNA splicing</keyword>
<dbReference type="InterPro" id="IPR038514">
    <property type="entry name" value="AAR2_C_sf"/>
</dbReference>
<evidence type="ECO:0000256" key="5">
    <source>
        <dbReference type="ARBA" id="ARBA00022728"/>
    </source>
</evidence>
<dbReference type="InterPro" id="IPR038516">
    <property type="entry name" value="AAR2_N_sf"/>
</dbReference>
<dbReference type="Pfam" id="PF05282">
    <property type="entry name" value="AAR2"/>
    <property type="match status" value="1"/>
</dbReference>
<dbReference type="EMBL" id="GGLE01002749">
    <property type="protein sequence ID" value="MBY06875.1"/>
    <property type="molecule type" value="Transcribed_RNA"/>
</dbReference>
<evidence type="ECO:0000256" key="3">
    <source>
        <dbReference type="ARBA" id="ARBA00016372"/>
    </source>
</evidence>
<dbReference type="FunFam" id="1.25.40.550:FF:000001">
    <property type="entry name" value="AAR2 splicing factor homolog"/>
    <property type="match status" value="1"/>
</dbReference>
<dbReference type="AlphaFoldDB" id="A0A2R5LBP6"/>
<dbReference type="CDD" id="cd13777">
    <property type="entry name" value="Aar2_N"/>
    <property type="match status" value="1"/>
</dbReference>
<dbReference type="PANTHER" id="PTHR12689">
    <property type="entry name" value="A1 CISTRON SPLICING FACTOR AAR2-RELATED"/>
    <property type="match status" value="1"/>
</dbReference>
<feature type="domain" description="AAR2 N-terminal" evidence="10">
    <location>
        <begin position="12"/>
        <end position="144"/>
    </location>
</feature>
<evidence type="ECO:0000313" key="11">
    <source>
        <dbReference type="EMBL" id="MBY06875.1"/>
    </source>
</evidence>
<evidence type="ECO:0000256" key="8">
    <source>
        <dbReference type="ARBA" id="ARBA00047009"/>
    </source>
</evidence>
<dbReference type="FunFam" id="2.60.34.20:FF:000001">
    <property type="entry name" value="protein AAR2 homolog"/>
    <property type="match status" value="1"/>
</dbReference>
<evidence type="ECO:0000259" key="10">
    <source>
        <dbReference type="Pfam" id="PF20981"/>
    </source>
</evidence>
<accession>A0A2R5LBP6</accession>
<dbReference type="InterPro" id="IPR033647">
    <property type="entry name" value="Aar2_N"/>
</dbReference>
<dbReference type="GO" id="GO:0005681">
    <property type="term" value="C:spliceosomal complex"/>
    <property type="evidence" value="ECO:0007669"/>
    <property type="project" value="UniProtKB-KW"/>
</dbReference>
<comment type="similarity">
    <text evidence="2">Belongs to the AAR2 family.</text>
</comment>
<feature type="domain" description="AAR2 C-terminal" evidence="9">
    <location>
        <begin position="194"/>
        <end position="354"/>
    </location>
</feature>